<dbReference type="GO" id="GO:0046872">
    <property type="term" value="F:metal ion binding"/>
    <property type="evidence" value="ECO:0007669"/>
    <property type="project" value="UniProtKB-KW"/>
</dbReference>
<dbReference type="InterPro" id="IPR001900">
    <property type="entry name" value="RNase_II/R"/>
</dbReference>
<dbReference type="Gene3D" id="2.40.50.700">
    <property type="match status" value="1"/>
</dbReference>
<keyword evidence="5" id="KW-0464">Manganese</keyword>
<dbReference type="Pfam" id="PF17849">
    <property type="entry name" value="OB_Dis3"/>
    <property type="match status" value="1"/>
</dbReference>
<dbReference type="InterPro" id="IPR050180">
    <property type="entry name" value="RNR_Ribonuclease"/>
</dbReference>
<dbReference type="PROSITE" id="PS01175">
    <property type="entry name" value="RIBONUCLEASE_II"/>
    <property type="match status" value="1"/>
</dbReference>
<dbReference type="OrthoDB" id="372421at2759"/>
<evidence type="ECO:0000256" key="5">
    <source>
        <dbReference type="HAMAP-Rule" id="MF_03045"/>
    </source>
</evidence>
<evidence type="ECO:0000259" key="7">
    <source>
        <dbReference type="SMART" id="SM00955"/>
    </source>
</evidence>
<reference evidence="8" key="1">
    <citation type="submission" date="2016-06" db="EMBL/GenBank/DDBJ databases">
        <title>Draft Genome sequence of the fungus Inonotus baumii.</title>
        <authorList>
            <person name="Zhu H."/>
            <person name="Lin W."/>
        </authorList>
    </citation>
    <scope>NUCLEOTIDE SEQUENCE</scope>
    <source>
        <strain evidence="8">821</strain>
    </source>
</reference>
<keyword evidence="9" id="KW-1185">Reference proteome</keyword>
<comment type="subcellular location">
    <subcellularLocation>
        <location evidence="5">Cytoplasm</location>
    </subcellularLocation>
    <subcellularLocation>
        <location evidence="5">Cytoplasm</location>
        <location evidence="5">P-body</location>
    </subcellularLocation>
</comment>
<feature type="region of interest" description="Disordered" evidence="6">
    <location>
        <begin position="320"/>
        <end position="340"/>
    </location>
</feature>
<dbReference type="Pfam" id="PF00773">
    <property type="entry name" value="RNB"/>
    <property type="match status" value="1"/>
</dbReference>
<dbReference type="GO" id="GO:0003723">
    <property type="term" value="F:RNA binding"/>
    <property type="evidence" value="ECO:0007669"/>
    <property type="project" value="UniProtKB-KW"/>
</dbReference>
<protein>
    <recommendedName>
        <fullName evidence="5">DIS3-like exonuclease 2</fullName>
        <ecNumber evidence="5">3.1.13.-</ecNumber>
    </recommendedName>
</protein>
<dbReference type="InterPro" id="IPR041505">
    <property type="entry name" value="Dis3_CSD2"/>
</dbReference>
<keyword evidence="3 5" id="KW-0460">Magnesium</keyword>
<dbReference type="PANTHER" id="PTHR23355">
    <property type="entry name" value="RIBONUCLEASE"/>
    <property type="match status" value="1"/>
</dbReference>
<feature type="compositionally biased region" description="Polar residues" evidence="6">
    <location>
        <begin position="151"/>
        <end position="166"/>
    </location>
</feature>
<name>A0A9Q5HR97_SANBA</name>
<feature type="compositionally biased region" description="Basic and acidic residues" evidence="6">
    <location>
        <begin position="652"/>
        <end position="664"/>
    </location>
</feature>
<dbReference type="EC" id="3.1.13.-" evidence="5"/>
<dbReference type="SUPFAM" id="SSF50249">
    <property type="entry name" value="Nucleic acid-binding proteins"/>
    <property type="match status" value="3"/>
</dbReference>
<feature type="region of interest" description="Disordered" evidence="6">
    <location>
        <begin position="733"/>
        <end position="760"/>
    </location>
</feature>
<feature type="binding site" evidence="5">
    <location>
        <position position="892"/>
    </location>
    <ligand>
        <name>Mg(2+)</name>
        <dbReference type="ChEBI" id="CHEBI:18420"/>
    </ligand>
</feature>
<dbReference type="InterPro" id="IPR028591">
    <property type="entry name" value="DIS3L2"/>
</dbReference>
<dbReference type="GO" id="GO:1990074">
    <property type="term" value="P:polyuridylation-dependent mRNA catabolic process"/>
    <property type="evidence" value="ECO:0007669"/>
    <property type="project" value="UniProtKB-UniRule"/>
</dbReference>
<feature type="region of interest" description="Disordered" evidence="6">
    <location>
        <begin position="1"/>
        <end position="231"/>
    </location>
</feature>
<feature type="compositionally biased region" description="Low complexity" evidence="6">
    <location>
        <begin position="215"/>
        <end position="225"/>
    </location>
</feature>
<dbReference type="GO" id="GO:0000932">
    <property type="term" value="C:P-body"/>
    <property type="evidence" value="ECO:0007669"/>
    <property type="project" value="UniProtKB-SubCell"/>
</dbReference>
<comment type="caution">
    <text evidence="8">The sequence shown here is derived from an EMBL/GenBank/DDBJ whole genome shotgun (WGS) entry which is preliminary data.</text>
</comment>
<feature type="compositionally biased region" description="Polar residues" evidence="6">
    <location>
        <begin position="1"/>
        <end position="13"/>
    </location>
</feature>
<dbReference type="Proteomes" id="UP000757232">
    <property type="component" value="Unassembled WGS sequence"/>
</dbReference>
<evidence type="ECO:0000313" key="9">
    <source>
        <dbReference type="Proteomes" id="UP000757232"/>
    </source>
</evidence>
<keyword evidence="5" id="KW-0378">Hydrolase</keyword>
<dbReference type="InterPro" id="IPR022966">
    <property type="entry name" value="RNase_II/R_CS"/>
</dbReference>
<dbReference type="GO" id="GO:0000956">
    <property type="term" value="P:nuclear-transcribed mRNA catabolic process"/>
    <property type="evidence" value="ECO:0007669"/>
    <property type="project" value="UniProtKB-UniRule"/>
</dbReference>
<dbReference type="Pfam" id="PF17877">
    <property type="entry name" value="Dis3l2_C_term"/>
    <property type="match status" value="1"/>
</dbReference>
<evidence type="ECO:0000256" key="6">
    <source>
        <dbReference type="SAM" id="MobiDB-lite"/>
    </source>
</evidence>
<dbReference type="Gene3D" id="2.40.50.140">
    <property type="entry name" value="Nucleic acid-binding proteins"/>
    <property type="match status" value="1"/>
</dbReference>
<dbReference type="EMBL" id="LNZH02000215">
    <property type="protein sequence ID" value="OCB84520.1"/>
    <property type="molecule type" value="Genomic_DNA"/>
</dbReference>
<keyword evidence="1 5" id="KW-0963">Cytoplasm</keyword>
<dbReference type="HAMAP" id="MF_03045">
    <property type="entry name" value="DIS3L2"/>
    <property type="match status" value="1"/>
</dbReference>
<comment type="function">
    <text evidence="5">3'-5'-exoribonuclease that specifically recognizes RNAs polyuridylated at their 3' end and mediates their degradation. Component of an exosome-independent RNA degradation pathway that mediates degradation of cytoplasmic mRNAs that have been deadenylated and subsequently uridylated at their 3'.</text>
</comment>
<dbReference type="FunFam" id="2.40.50.690:FF:000001">
    <property type="entry name" value="Cell wall biogenesis protein"/>
    <property type="match status" value="1"/>
</dbReference>
<keyword evidence="4 5" id="KW-0694">RNA-binding</keyword>
<feature type="domain" description="RNB" evidence="7">
    <location>
        <begin position="871"/>
        <end position="1209"/>
    </location>
</feature>
<feature type="compositionally biased region" description="Polar residues" evidence="6">
    <location>
        <begin position="99"/>
        <end position="111"/>
    </location>
</feature>
<gene>
    <name evidence="8" type="ORF">A7U60_g8506</name>
</gene>
<dbReference type="GO" id="GO:0000175">
    <property type="term" value="F:3'-5'-RNA exonuclease activity"/>
    <property type="evidence" value="ECO:0007669"/>
    <property type="project" value="UniProtKB-UniRule"/>
</dbReference>
<evidence type="ECO:0000256" key="4">
    <source>
        <dbReference type="ARBA" id="ARBA00022884"/>
    </source>
</evidence>
<dbReference type="Gene3D" id="2.40.50.690">
    <property type="match status" value="1"/>
</dbReference>
<keyword evidence="2 5" id="KW-0479">Metal-binding</keyword>
<evidence type="ECO:0000256" key="1">
    <source>
        <dbReference type="ARBA" id="ARBA00022490"/>
    </source>
</evidence>
<feature type="compositionally biased region" description="Gly residues" evidence="6">
    <location>
        <begin position="21"/>
        <end position="33"/>
    </location>
</feature>
<proteinExistence type="inferred from homology"/>
<keyword evidence="5" id="KW-0540">Nuclease</keyword>
<evidence type="ECO:0000256" key="2">
    <source>
        <dbReference type="ARBA" id="ARBA00022723"/>
    </source>
</evidence>
<dbReference type="InterPro" id="IPR041093">
    <property type="entry name" value="Dis3l2-like_C"/>
</dbReference>
<feature type="site" description="Important for catalytic activity" evidence="5">
    <location>
        <position position="891"/>
    </location>
</feature>
<dbReference type="SMART" id="SM00955">
    <property type="entry name" value="RNB"/>
    <property type="match status" value="1"/>
</dbReference>
<comment type="cofactor">
    <cofactor evidence="5">
        <name>Mg(2+)</name>
        <dbReference type="ChEBI" id="CHEBI:18420"/>
    </cofactor>
    <cofactor evidence="5">
        <name>Mn(2+)</name>
        <dbReference type="ChEBI" id="CHEBI:29035"/>
    </cofactor>
</comment>
<accession>A0A9Q5HR97</accession>
<dbReference type="InterPro" id="IPR012340">
    <property type="entry name" value="NA-bd_OB-fold"/>
</dbReference>
<organism evidence="8 9">
    <name type="scientific">Sanghuangporus baumii</name>
    <name type="common">Phellinus baumii</name>
    <dbReference type="NCBI Taxonomy" id="108892"/>
    <lineage>
        <taxon>Eukaryota</taxon>
        <taxon>Fungi</taxon>
        <taxon>Dikarya</taxon>
        <taxon>Basidiomycota</taxon>
        <taxon>Agaricomycotina</taxon>
        <taxon>Agaricomycetes</taxon>
        <taxon>Hymenochaetales</taxon>
        <taxon>Hymenochaetaceae</taxon>
        <taxon>Sanghuangporus</taxon>
    </lineage>
</organism>
<dbReference type="FunFam" id="2.40.50.700:FF:000002">
    <property type="entry name" value="Cell wall biogenesis protein"/>
    <property type="match status" value="1"/>
</dbReference>
<feature type="binding site" evidence="5">
    <location>
        <position position="883"/>
    </location>
    <ligand>
        <name>Mg(2+)</name>
        <dbReference type="ChEBI" id="CHEBI:18420"/>
    </ligand>
</feature>
<evidence type="ECO:0000313" key="8">
    <source>
        <dbReference type="EMBL" id="OCB84520.1"/>
    </source>
</evidence>
<keyword evidence="5" id="KW-0269">Exonuclease</keyword>
<sequence>MTDEVQTPAQQQAAFKKDVSGLGGASAKPGGGRGGKRSGTPRSGSAQGSVSGKDANTRPTSRGSNKSNNANSKKAESGLQRSASGNDARRGGRGGKRGSTNTVRQQSSASKDVQAPTAKPAQTEETAGRDVQSIQRLISEMSEMRGEMRNKTSSNGVSPESATAPSSALGAHPTLTANAPVFQPGAVAFPSSKLHEPAPRHRKAASVGTNPAPPLSYSNSYSPNLGSMTEDSEVTGFEEGEISDTANFQQAHHGRSQSQSFTAPRFAALARQEQGDSMGPPGRPQLAPTFTFGARRRGTNPPVIAPAISEEDVNFQFPQQQHQQQLENLSPPQEHRRTTSTGGEITGIMAEQMALQSQIEALQQQQAALYHQQLASNQLLGSTLPGRVGGHRRVQSTLPSPMTSGFSAMGQFGTPMMGLDGQQSAPKGHGRRHSVNVLNKATGPGSSLNYGNPYASEGFDDGFTPPPAMQPAHSRQASRADTSWRMNGGVGPINANPGLTDLAQAQAQLASLQQFRAAAGGHHHKLPSFNFPNMLPNVMAANMMGLGGFNLLQQQQQQFQMALQQQNNAPQRKSLFAPYLPQASLPPLLAAGKLVVGILRVNKRNRSDAYVATEVLDADIYICGSKDRNRALEGDIVAVELLDVDEVWGTKKEKEEKKRKKEENSAYDPRSAAGRKNDKKKDDVEVEGQGLMLFEDEEVTDEVKPQFAGHVVAVVERMPGQLFSGTLGLLRPSSAATKEKQEAERREREGDRGEEQKRGPIERPKIVWFKPTDKRVPLIAIPTEQAPPDFVQNSEAYANKLFVACIKRHPISSLHPFGTLVEELGPIGDIEVETSALLKDCNFPTEEFTDNVLKCLPPTPWTIPEREHEVRTDLRKERVFTIDPDTAKDFDDAVSIKKNEDGTYNVGVHIADVSHFVKPNIALDRDARKRATSVYLVQRAVPMLPPALSEQICSLVPGQERLTFSVIFTMTEDAKVVKKRFEKTIIKSCARLTYADAQNVIDGKPLGSVPVAPEFDAVDIEHDLKILNGLAQKLRSGRSQIGTLRLDSLRLNFTLDENGLPTDTSNYERTDSHKLIEEFMLLTNMAVAQQIAHHLPEQALLRRHEEPIERRLNIFKERAARLGYTFDTSSAGAFMKSFDTIEDKNARVVLQIIAYKALHTAKYFCAGMLDIAKYNHYALNVPLYTHFTSPIRRYADIIVHRQLESIFVNANGGEPKFAMDRDSVAKVAQQCNIKKESAKLAQEQSSHLFLCVLIADLTQRYGPVIRPATVVNVLDAAFDVLVPEFGIEKRVHVDQMPIDNHVFDEHTHTLQIYWSNRDVISWLAENNDDEHLKKVKQSAEQHALKMEVSSRSVNDESALFDEDDADDEIVLGKAQPDEITKETSKQRLISQAKIRPQFEGLKTSPSGHKIQEIRELQTVPVIVTADLTKSPPVIKVYSVNPYAEEQKK</sequence>
<feature type="region of interest" description="Disordered" evidence="6">
    <location>
        <begin position="652"/>
        <end position="684"/>
    </location>
</feature>
<evidence type="ECO:0000256" key="3">
    <source>
        <dbReference type="ARBA" id="ARBA00022842"/>
    </source>
</evidence>
<feature type="compositionally biased region" description="Basic and acidic residues" evidence="6">
    <location>
        <begin position="737"/>
        <end position="760"/>
    </location>
</feature>
<comment type="similarity">
    <text evidence="5">Belongs to the RNR ribonuclease family. DIS3L2 subfamily.</text>
</comment>
<dbReference type="PANTHER" id="PTHR23355:SF9">
    <property type="entry name" value="DIS3-LIKE EXONUCLEASE 2"/>
    <property type="match status" value="1"/>
</dbReference>